<gene>
    <name evidence="1" type="ORF">CCAP1982_LOCUS22479</name>
</gene>
<dbReference type="Proteomes" id="UP000606786">
    <property type="component" value="Unassembled WGS sequence"/>
</dbReference>
<name>A0A811VDR6_CERCA</name>
<protein>
    <submittedName>
        <fullName evidence="1">(Mediterranean fruit fly) hypothetical protein</fullName>
    </submittedName>
</protein>
<comment type="caution">
    <text evidence="1">The sequence shown here is derived from an EMBL/GenBank/DDBJ whole genome shotgun (WGS) entry which is preliminary data.</text>
</comment>
<accession>A0A811VDR6</accession>
<dbReference type="EMBL" id="CAJHJT010000056">
    <property type="protein sequence ID" value="CAD7014478.1"/>
    <property type="molecule type" value="Genomic_DNA"/>
</dbReference>
<sequence length="84" mass="9222">MHKQCYNNNAHNNDAASSKLQCRVVTANFVGACECSEQPIGGKVAQYDLEMMIMTVDSATGGVDPCHLIVFEAMNHQYPHQPPN</sequence>
<dbReference type="AlphaFoldDB" id="A0A811VDR6"/>
<evidence type="ECO:0000313" key="1">
    <source>
        <dbReference type="EMBL" id="CAD7014478.1"/>
    </source>
</evidence>
<evidence type="ECO:0000313" key="2">
    <source>
        <dbReference type="Proteomes" id="UP000606786"/>
    </source>
</evidence>
<keyword evidence="2" id="KW-1185">Reference proteome</keyword>
<proteinExistence type="predicted"/>
<reference evidence="1" key="1">
    <citation type="submission" date="2020-11" db="EMBL/GenBank/DDBJ databases">
        <authorList>
            <person name="Whitehead M."/>
        </authorList>
    </citation>
    <scope>NUCLEOTIDE SEQUENCE</scope>
    <source>
        <strain evidence="1">EGII</strain>
    </source>
</reference>
<organism evidence="1 2">
    <name type="scientific">Ceratitis capitata</name>
    <name type="common">Mediterranean fruit fly</name>
    <name type="synonym">Tephritis capitata</name>
    <dbReference type="NCBI Taxonomy" id="7213"/>
    <lineage>
        <taxon>Eukaryota</taxon>
        <taxon>Metazoa</taxon>
        <taxon>Ecdysozoa</taxon>
        <taxon>Arthropoda</taxon>
        <taxon>Hexapoda</taxon>
        <taxon>Insecta</taxon>
        <taxon>Pterygota</taxon>
        <taxon>Neoptera</taxon>
        <taxon>Endopterygota</taxon>
        <taxon>Diptera</taxon>
        <taxon>Brachycera</taxon>
        <taxon>Muscomorpha</taxon>
        <taxon>Tephritoidea</taxon>
        <taxon>Tephritidae</taxon>
        <taxon>Ceratitis</taxon>
        <taxon>Ceratitis</taxon>
    </lineage>
</organism>